<dbReference type="InterPro" id="IPR006148">
    <property type="entry name" value="Glc/Gal-6P_isomerase"/>
</dbReference>
<protein>
    <recommendedName>
        <fullName evidence="6 7">6-phosphogluconolactonase</fullName>
        <shortName evidence="7">6PGL</shortName>
        <ecNumber evidence="5 7">3.1.1.31</ecNumber>
    </recommendedName>
</protein>
<dbReference type="OrthoDB" id="9810967at2"/>
<dbReference type="RefSeq" id="WP_047060057.1">
    <property type="nucleotide sequence ID" value="NZ_CP011359.2"/>
</dbReference>
<comment type="caution">
    <text evidence="9">The sequence shown here is derived from an EMBL/GenBank/DDBJ whole genome shotgun (WGS) entry which is preliminary data.</text>
</comment>
<dbReference type="GO" id="GO:0005975">
    <property type="term" value="P:carbohydrate metabolic process"/>
    <property type="evidence" value="ECO:0007669"/>
    <property type="project" value="UniProtKB-UniRule"/>
</dbReference>
<sequence length="231" mass="24688">MVTFNEVQGAQALNEQLADDIAARLRQGIAARGQASLVVSGGRTPLGLFACLSQQALDWSRVTITLADERWVAPQDEASNERLVREHLLQGAASAARFIGLKNDAATPFVGAAASEVALAAIPRPFDVVILGMGDDGHTASLFPGAENLFPALAMDSGRVCMGMTPLTAPLDRITLTLPALLDSRQIYLHLVGDTKRQVYLQAVGGVEVNEMPIRAVLQQSRTPVDVYWTA</sequence>
<feature type="domain" description="Glucosamine/galactosamine-6-phosphate isomerase" evidence="8">
    <location>
        <begin position="10"/>
        <end position="221"/>
    </location>
</feature>
<dbReference type="CDD" id="cd01400">
    <property type="entry name" value="6PGL"/>
    <property type="match status" value="1"/>
</dbReference>
<dbReference type="UniPathway" id="UPA00115">
    <property type="reaction ID" value="UER00409"/>
</dbReference>
<dbReference type="InterPro" id="IPR005900">
    <property type="entry name" value="6-phosphogluconolactonase_DevB"/>
</dbReference>
<organism evidence="9 10">
    <name type="scientific">Edwardsiella tarda</name>
    <dbReference type="NCBI Taxonomy" id="636"/>
    <lineage>
        <taxon>Bacteria</taxon>
        <taxon>Pseudomonadati</taxon>
        <taxon>Pseudomonadota</taxon>
        <taxon>Gammaproteobacteria</taxon>
        <taxon>Enterobacterales</taxon>
        <taxon>Hafniaceae</taxon>
        <taxon>Edwardsiella</taxon>
    </lineage>
</organism>
<dbReference type="PANTHER" id="PTHR11054:SF0">
    <property type="entry name" value="6-PHOSPHOGLUCONOLACTONASE"/>
    <property type="match status" value="1"/>
</dbReference>
<dbReference type="InterPro" id="IPR039104">
    <property type="entry name" value="6PGL"/>
</dbReference>
<dbReference type="GO" id="GO:0017057">
    <property type="term" value="F:6-phosphogluconolactonase activity"/>
    <property type="evidence" value="ECO:0007669"/>
    <property type="project" value="UniProtKB-UniRule"/>
</dbReference>
<accession>A0A2A7U3Y6</accession>
<evidence type="ECO:0000256" key="1">
    <source>
        <dbReference type="ARBA" id="ARBA00000832"/>
    </source>
</evidence>
<comment type="function">
    <text evidence="2 7">Hydrolysis of 6-phosphogluconolactone to 6-phosphogluconate.</text>
</comment>
<dbReference type="STRING" id="636.AAW15_09650"/>
<dbReference type="Gene3D" id="3.40.50.1360">
    <property type="match status" value="1"/>
</dbReference>
<evidence type="ECO:0000256" key="6">
    <source>
        <dbReference type="ARBA" id="ARBA00020337"/>
    </source>
</evidence>
<keyword evidence="7" id="KW-0378">Hydrolase</keyword>
<dbReference type="EC" id="3.1.1.31" evidence="5 7"/>
<gene>
    <name evidence="7 9" type="primary">pgl</name>
    <name evidence="9" type="ORF">CRM76_14225</name>
</gene>
<evidence type="ECO:0000256" key="4">
    <source>
        <dbReference type="ARBA" id="ARBA00010662"/>
    </source>
</evidence>
<evidence type="ECO:0000256" key="2">
    <source>
        <dbReference type="ARBA" id="ARBA00002681"/>
    </source>
</evidence>
<dbReference type="NCBIfam" id="TIGR01198">
    <property type="entry name" value="pgl"/>
    <property type="match status" value="1"/>
</dbReference>
<comment type="similarity">
    <text evidence="4 7">Belongs to the glucosamine/galactosamine-6-phosphate isomerase family. 6-phosphogluconolactonase subfamily.</text>
</comment>
<evidence type="ECO:0000256" key="3">
    <source>
        <dbReference type="ARBA" id="ARBA00004961"/>
    </source>
</evidence>
<dbReference type="InterPro" id="IPR037171">
    <property type="entry name" value="NagB/RpiA_transferase-like"/>
</dbReference>
<dbReference type="AlphaFoldDB" id="A0A2A7U3Y6"/>
<dbReference type="PANTHER" id="PTHR11054">
    <property type="entry name" value="6-PHOSPHOGLUCONOLACTONASE"/>
    <property type="match status" value="1"/>
</dbReference>
<reference evidence="10" key="1">
    <citation type="submission" date="2017-09" db="EMBL/GenBank/DDBJ databases">
        <title>FDA dAtabase for Regulatory Grade micrObial Sequences (FDA-ARGOS): Supporting development and validation of Infectious Disease Dx tests.</title>
        <authorList>
            <person name="Goldberg B."/>
            <person name="Campos J."/>
            <person name="Tallon L."/>
            <person name="Sadzewicz L."/>
            <person name="Ott S."/>
            <person name="Zhao X."/>
            <person name="Nagaraj S."/>
            <person name="Vavikolanu K."/>
            <person name="Aluvathingal J."/>
            <person name="Nadendla S."/>
            <person name="Geyer C."/>
            <person name="Sichtig H."/>
        </authorList>
    </citation>
    <scope>NUCLEOTIDE SEQUENCE [LARGE SCALE GENOMIC DNA]</scope>
    <source>
        <strain evidence="10">FDAARGOS_370</strain>
    </source>
</reference>
<dbReference type="SUPFAM" id="SSF100950">
    <property type="entry name" value="NagB/RpiA/CoA transferase-like"/>
    <property type="match status" value="1"/>
</dbReference>
<evidence type="ECO:0000256" key="5">
    <source>
        <dbReference type="ARBA" id="ARBA00013198"/>
    </source>
</evidence>
<dbReference type="GO" id="GO:0006098">
    <property type="term" value="P:pentose-phosphate shunt"/>
    <property type="evidence" value="ECO:0007669"/>
    <property type="project" value="UniProtKB-UniPathway"/>
</dbReference>
<proteinExistence type="inferred from homology"/>
<evidence type="ECO:0000256" key="7">
    <source>
        <dbReference type="RuleBase" id="RU365095"/>
    </source>
</evidence>
<name>A0A2A7U3Y6_EDWTA</name>
<comment type="pathway">
    <text evidence="3 7">Carbohydrate degradation; pentose phosphate pathway; D-ribulose 5-phosphate from D-glucose 6-phosphate (oxidative stage): step 2/3.</text>
</comment>
<dbReference type="Proteomes" id="UP000219788">
    <property type="component" value="Unassembled WGS sequence"/>
</dbReference>
<dbReference type="Pfam" id="PF01182">
    <property type="entry name" value="Glucosamine_iso"/>
    <property type="match status" value="1"/>
</dbReference>
<evidence type="ECO:0000313" key="9">
    <source>
        <dbReference type="EMBL" id="PEH73007.1"/>
    </source>
</evidence>
<comment type="catalytic activity">
    <reaction evidence="1 7">
        <text>6-phospho-D-glucono-1,5-lactone + H2O = 6-phospho-D-gluconate + H(+)</text>
        <dbReference type="Rhea" id="RHEA:12556"/>
        <dbReference type="ChEBI" id="CHEBI:15377"/>
        <dbReference type="ChEBI" id="CHEBI:15378"/>
        <dbReference type="ChEBI" id="CHEBI:57955"/>
        <dbReference type="ChEBI" id="CHEBI:58759"/>
        <dbReference type="EC" id="3.1.1.31"/>
    </reaction>
</comment>
<dbReference type="EMBL" id="PDDV01000013">
    <property type="protein sequence ID" value="PEH73007.1"/>
    <property type="molecule type" value="Genomic_DNA"/>
</dbReference>
<evidence type="ECO:0000259" key="8">
    <source>
        <dbReference type="Pfam" id="PF01182"/>
    </source>
</evidence>
<evidence type="ECO:0000313" key="10">
    <source>
        <dbReference type="Proteomes" id="UP000219788"/>
    </source>
</evidence>